<dbReference type="AlphaFoldDB" id="A0A6A6EFU2"/>
<gene>
    <name evidence="2" type="ORF">K469DRAFT_721238</name>
</gene>
<dbReference type="Proteomes" id="UP000800200">
    <property type="component" value="Unassembled WGS sequence"/>
</dbReference>
<name>A0A6A6EFU2_9PEZI</name>
<protein>
    <submittedName>
        <fullName evidence="2">Uncharacterized protein</fullName>
    </submittedName>
</protein>
<keyword evidence="1" id="KW-0812">Transmembrane</keyword>
<dbReference type="OrthoDB" id="4772519at2759"/>
<reference evidence="2" key="1">
    <citation type="journal article" date="2020" name="Stud. Mycol.">
        <title>101 Dothideomycetes genomes: a test case for predicting lifestyles and emergence of pathogens.</title>
        <authorList>
            <person name="Haridas S."/>
            <person name="Albert R."/>
            <person name="Binder M."/>
            <person name="Bloem J."/>
            <person name="Labutti K."/>
            <person name="Salamov A."/>
            <person name="Andreopoulos B."/>
            <person name="Baker S."/>
            <person name="Barry K."/>
            <person name="Bills G."/>
            <person name="Bluhm B."/>
            <person name="Cannon C."/>
            <person name="Castanera R."/>
            <person name="Culley D."/>
            <person name="Daum C."/>
            <person name="Ezra D."/>
            <person name="Gonzalez J."/>
            <person name="Henrissat B."/>
            <person name="Kuo A."/>
            <person name="Liang C."/>
            <person name="Lipzen A."/>
            <person name="Lutzoni F."/>
            <person name="Magnuson J."/>
            <person name="Mondo S."/>
            <person name="Nolan M."/>
            <person name="Ohm R."/>
            <person name="Pangilinan J."/>
            <person name="Park H.-J."/>
            <person name="Ramirez L."/>
            <person name="Alfaro M."/>
            <person name="Sun H."/>
            <person name="Tritt A."/>
            <person name="Yoshinaga Y."/>
            <person name="Zwiers L.-H."/>
            <person name="Turgeon B."/>
            <person name="Goodwin S."/>
            <person name="Spatafora J."/>
            <person name="Crous P."/>
            <person name="Grigoriev I."/>
        </authorList>
    </citation>
    <scope>NUCLEOTIDE SEQUENCE</scope>
    <source>
        <strain evidence="2">CBS 207.26</strain>
    </source>
</reference>
<sequence>MTLSGTITPGSNVNSRIAWQTSIRVLRQLCNGTLPKDVDETLLFLLLARAMGLISHTDTCTQSSCNCSYDMFSEDLQRWQRLFQDNQVDLERFREAAKELWGINMSRDITPQMPSEELLNQFQEIVFRILDRTEKALQLVDGKGDDLLTVQSRWRASTVIGADPAFEDGQQSSSNIDNGFDLKSPGHCHSENDWHSNSPEAEQRKRNKMSNRSLWESQLFVFLIAGAIFAAVLSFILALRKSLSQCDTKMTDHIVHSYQVRTQGVMEVVTHSLRLAVQNLSALWSVSLSSTFEVVNGRLKQVIDHHNLAGLEHIKGVLSSEDGKHFGDFSLMLETLEFLDRLWPTCSLRFNLCFLGTLLGLEGTLPTMMEALVFEAGKVVQRPLVSPELSSQIPSVHGATDADSIDSFRHVPRMIADKAMLLIPVALLSLCC</sequence>
<feature type="transmembrane region" description="Helical" evidence="1">
    <location>
        <begin position="219"/>
        <end position="239"/>
    </location>
</feature>
<keyword evidence="1" id="KW-1133">Transmembrane helix</keyword>
<keyword evidence="3" id="KW-1185">Reference proteome</keyword>
<keyword evidence="1" id="KW-0472">Membrane</keyword>
<evidence type="ECO:0000313" key="3">
    <source>
        <dbReference type="Proteomes" id="UP000800200"/>
    </source>
</evidence>
<proteinExistence type="predicted"/>
<evidence type="ECO:0000256" key="1">
    <source>
        <dbReference type="SAM" id="Phobius"/>
    </source>
</evidence>
<dbReference type="EMBL" id="ML994618">
    <property type="protein sequence ID" value="KAF2190391.1"/>
    <property type="molecule type" value="Genomic_DNA"/>
</dbReference>
<evidence type="ECO:0000313" key="2">
    <source>
        <dbReference type="EMBL" id="KAF2190391.1"/>
    </source>
</evidence>
<organism evidence="2 3">
    <name type="scientific">Zopfia rhizophila CBS 207.26</name>
    <dbReference type="NCBI Taxonomy" id="1314779"/>
    <lineage>
        <taxon>Eukaryota</taxon>
        <taxon>Fungi</taxon>
        <taxon>Dikarya</taxon>
        <taxon>Ascomycota</taxon>
        <taxon>Pezizomycotina</taxon>
        <taxon>Dothideomycetes</taxon>
        <taxon>Dothideomycetes incertae sedis</taxon>
        <taxon>Zopfiaceae</taxon>
        <taxon>Zopfia</taxon>
    </lineage>
</organism>
<accession>A0A6A6EFU2</accession>